<dbReference type="RefSeq" id="WP_182617042.1">
    <property type="nucleotide sequence ID" value="NZ_JACGWV010000001.1"/>
</dbReference>
<feature type="domain" description="Nudix hydrolase" evidence="3">
    <location>
        <begin position="15"/>
        <end position="157"/>
    </location>
</feature>
<evidence type="ECO:0000313" key="4">
    <source>
        <dbReference type="EMBL" id="MBA8808780.1"/>
    </source>
</evidence>
<dbReference type="InterPro" id="IPR020084">
    <property type="entry name" value="NUDIX_hydrolase_CS"/>
</dbReference>
<dbReference type="PANTHER" id="PTHR43046">
    <property type="entry name" value="GDP-MANNOSE MANNOSYL HYDROLASE"/>
    <property type="match status" value="1"/>
</dbReference>
<dbReference type="EMBL" id="JACGWV010000001">
    <property type="protein sequence ID" value="MBA8808780.1"/>
    <property type="molecule type" value="Genomic_DNA"/>
</dbReference>
<dbReference type="PROSITE" id="PS51462">
    <property type="entry name" value="NUDIX"/>
    <property type="match status" value="1"/>
</dbReference>
<evidence type="ECO:0000259" key="3">
    <source>
        <dbReference type="PROSITE" id="PS51462"/>
    </source>
</evidence>
<dbReference type="GO" id="GO:0016787">
    <property type="term" value="F:hydrolase activity"/>
    <property type="evidence" value="ECO:0007669"/>
    <property type="project" value="UniProtKB-KW"/>
</dbReference>
<dbReference type="InterPro" id="IPR015797">
    <property type="entry name" value="NUDIX_hydrolase-like_dom_sf"/>
</dbReference>
<dbReference type="Proteomes" id="UP000540568">
    <property type="component" value="Unassembled WGS sequence"/>
</dbReference>
<evidence type="ECO:0000256" key="1">
    <source>
        <dbReference type="ARBA" id="ARBA00001946"/>
    </source>
</evidence>
<dbReference type="PROSITE" id="PS00893">
    <property type="entry name" value="NUDIX_BOX"/>
    <property type="match status" value="1"/>
</dbReference>
<comment type="caution">
    <text evidence="4">The sequence shown here is derived from an EMBL/GenBank/DDBJ whole genome shotgun (WGS) entry which is preliminary data.</text>
</comment>
<name>A0A7W3J9L5_9MICO</name>
<evidence type="ECO:0000256" key="2">
    <source>
        <dbReference type="ARBA" id="ARBA00022801"/>
    </source>
</evidence>
<dbReference type="SUPFAM" id="SSF55811">
    <property type="entry name" value="Nudix"/>
    <property type="match status" value="1"/>
</dbReference>
<organism evidence="4 5">
    <name type="scientific">Promicromonospora sukumoe</name>
    <dbReference type="NCBI Taxonomy" id="88382"/>
    <lineage>
        <taxon>Bacteria</taxon>
        <taxon>Bacillati</taxon>
        <taxon>Actinomycetota</taxon>
        <taxon>Actinomycetes</taxon>
        <taxon>Micrococcales</taxon>
        <taxon>Promicromonosporaceae</taxon>
        <taxon>Promicromonospora</taxon>
    </lineage>
</organism>
<dbReference type="InterPro" id="IPR000086">
    <property type="entry name" value="NUDIX_hydrolase_dom"/>
</dbReference>
<accession>A0A7W3J9L5</accession>
<reference evidence="4 5" key="1">
    <citation type="submission" date="2020-07" db="EMBL/GenBank/DDBJ databases">
        <title>Sequencing the genomes of 1000 actinobacteria strains.</title>
        <authorList>
            <person name="Klenk H.-P."/>
        </authorList>
    </citation>
    <scope>NUCLEOTIDE SEQUENCE [LARGE SCALE GENOMIC DNA]</scope>
    <source>
        <strain evidence="4 5">DSM 44121</strain>
    </source>
</reference>
<dbReference type="PANTHER" id="PTHR43046:SF14">
    <property type="entry name" value="MUTT_NUDIX FAMILY PROTEIN"/>
    <property type="match status" value="1"/>
</dbReference>
<proteinExistence type="predicted"/>
<keyword evidence="5" id="KW-1185">Reference proteome</keyword>
<comment type="cofactor">
    <cofactor evidence="1">
        <name>Mg(2+)</name>
        <dbReference type="ChEBI" id="CHEBI:18420"/>
    </cofactor>
</comment>
<keyword evidence="2" id="KW-0378">Hydrolase</keyword>
<sequence length="166" mass="17846">MKLLPFDEYVASLPRKRMSAGVLLYDDAGRVVLVEPSYKPEWDIPGGVVDDGEAPWHAASRELTEELGLVRQQMRPLVIDHEAPTDDGMPDGIAWVFDDGAISEHKLAALSLDDPEVVSVGLYRLDEVTGKTTGPLARRLSTALAAVKSSLAPVLCDDGVPISGTP</sequence>
<dbReference type="CDD" id="cd18876">
    <property type="entry name" value="NUDIX_Hydrolase"/>
    <property type="match status" value="1"/>
</dbReference>
<evidence type="ECO:0000313" key="5">
    <source>
        <dbReference type="Proteomes" id="UP000540568"/>
    </source>
</evidence>
<dbReference type="Gene3D" id="3.90.79.10">
    <property type="entry name" value="Nucleoside Triphosphate Pyrophosphohydrolase"/>
    <property type="match status" value="1"/>
</dbReference>
<dbReference type="Pfam" id="PF00293">
    <property type="entry name" value="NUDIX"/>
    <property type="match status" value="1"/>
</dbReference>
<protein>
    <submittedName>
        <fullName evidence="4">8-oxo-dGTP pyrophosphatase MutT (NUDIX family)</fullName>
    </submittedName>
</protein>
<dbReference type="AlphaFoldDB" id="A0A7W3J9L5"/>
<gene>
    <name evidence="4" type="ORF">FHX71_002722</name>
</gene>